<dbReference type="InterPro" id="IPR036514">
    <property type="entry name" value="SGNH_hydro_sf"/>
</dbReference>
<dbReference type="RefSeq" id="WP_035728470.1">
    <property type="nucleotide sequence ID" value="NZ_JAAXPC010000011.1"/>
</dbReference>
<dbReference type="AlphaFoldDB" id="A0A846WRG2"/>
<dbReference type="Gene3D" id="3.40.50.1110">
    <property type="entry name" value="SGNH hydrolase"/>
    <property type="match status" value="1"/>
</dbReference>
<protein>
    <submittedName>
        <fullName evidence="1">SGNH/GDSL hydrolase family protein</fullName>
    </submittedName>
</protein>
<evidence type="ECO:0000313" key="1">
    <source>
        <dbReference type="EMBL" id="NKY03566.1"/>
    </source>
</evidence>
<comment type="caution">
    <text evidence="1">The sequence shown here is derived from an EMBL/GenBank/DDBJ whole genome shotgun (WGS) entry which is preliminary data.</text>
</comment>
<sequence>MNKLSLSQLTRICTRGRLRRVGVGMLAGGALAFAGAGHCAAAPSDALPDLNDLPGIVAGIPNSSSDMGLGDLLPSLQSLIPGTGDQTGMSRCTSVIQVGDSTSVRADDPAYVPAAGDTASAQYRRVGVNSFTLDAVSGRAIVGGPSPDAEHAVASRLASGARGCWVIAMGVNDVGDISTGSSINADARIDRIMRQLSGQPVLWPTVTSSNPSNKAFDSAAMATFNTALRNATARYANLAVVDWAGAAAPAEFTDGVHYTAAGTADRNKRFADALAAAYPSGSVGAAPSTRWVAG</sequence>
<evidence type="ECO:0000313" key="2">
    <source>
        <dbReference type="Proteomes" id="UP000563898"/>
    </source>
</evidence>
<dbReference type="GO" id="GO:0016787">
    <property type="term" value="F:hydrolase activity"/>
    <property type="evidence" value="ECO:0007669"/>
    <property type="project" value="UniProtKB-KW"/>
</dbReference>
<gene>
    <name evidence="1" type="ORF">HGA05_18505</name>
</gene>
<dbReference type="CDD" id="cd00229">
    <property type="entry name" value="SGNH_hydrolase"/>
    <property type="match status" value="1"/>
</dbReference>
<dbReference type="Proteomes" id="UP000563898">
    <property type="component" value="Unassembled WGS sequence"/>
</dbReference>
<reference evidence="1 2" key="1">
    <citation type="submission" date="2020-04" db="EMBL/GenBank/DDBJ databases">
        <title>MicrobeNet Type strains.</title>
        <authorList>
            <person name="Nicholson A.C."/>
        </authorList>
    </citation>
    <scope>NUCLEOTIDE SEQUENCE [LARGE SCALE GENOMIC DNA]</scope>
    <source>
        <strain evidence="1 2">ATCC BAA-14</strain>
    </source>
</reference>
<accession>A0A846WRG2</accession>
<dbReference type="EMBL" id="JAAXPC010000011">
    <property type="protein sequence ID" value="NKY03566.1"/>
    <property type="molecule type" value="Genomic_DNA"/>
</dbReference>
<organism evidence="1 2">
    <name type="scientific">Gordonia polyisoprenivorans</name>
    <dbReference type="NCBI Taxonomy" id="84595"/>
    <lineage>
        <taxon>Bacteria</taxon>
        <taxon>Bacillati</taxon>
        <taxon>Actinomycetota</taxon>
        <taxon>Actinomycetes</taxon>
        <taxon>Mycobacteriales</taxon>
        <taxon>Gordoniaceae</taxon>
        <taxon>Gordonia</taxon>
    </lineage>
</organism>
<name>A0A846WRG2_9ACTN</name>
<proteinExistence type="predicted"/>
<keyword evidence="1" id="KW-0378">Hydrolase</keyword>
<dbReference type="SUPFAM" id="SSF52266">
    <property type="entry name" value="SGNH hydrolase"/>
    <property type="match status" value="1"/>
</dbReference>